<name>A0A9K3M2Q6_9STRA</name>
<dbReference type="OrthoDB" id="56552at2759"/>
<keyword evidence="3" id="KW-0732">Signal</keyword>
<keyword evidence="2" id="KW-1133">Transmembrane helix</keyword>
<feature type="chain" id="PRO_5039897242" evidence="3">
    <location>
        <begin position="25"/>
        <end position="471"/>
    </location>
</feature>
<feature type="region of interest" description="Disordered" evidence="1">
    <location>
        <begin position="346"/>
        <end position="365"/>
    </location>
</feature>
<reference evidence="4" key="2">
    <citation type="submission" date="2021-04" db="EMBL/GenBank/DDBJ databases">
        <authorList>
            <person name="Podell S."/>
        </authorList>
    </citation>
    <scope>NUCLEOTIDE SEQUENCE</scope>
    <source>
        <strain evidence="4">Hildebrandi</strain>
    </source>
</reference>
<dbReference type="EMBL" id="JAGRRH010000003">
    <property type="protein sequence ID" value="KAG7372742.1"/>
    <property type="molecule type" value="Genomic_DNA"/>
</dbReference>
<evidence type="ECO:0000256" key="1">
    <source>
        <dbReference type="SAM" id="MobiDB-lite"/>
    </source>
</evidence>
<dbReference type="AlphaFoldDB" id="A0A9K3M2Q6"/>
<reference evidence="4" key="1">
    <citation type="journal article" date="2021" name="Sci. Rep.">
        <title>Diploid genomic architecture of Nitzschia inconspicua, an elite biomass production diatom.</title>
        <authorList>
            <person name="Oliver A."/>
            <person name="Podell S."/>
            <person name="Pinowska A."/>
            <person name="Traller J.C."/>
            <person name="Smith S.R."/>
            <person name="McClure R."/>
            <person name="Beliaev A."/>
            <person name="Bohutskyi P."/>
            <person name="Hill E.A."/>
            <person name="Rabines A."/>
            <person name="Zheng H."/>
            <person name="Allen L.Z."/>
            <person name="Kuo A."/>
            <person name="Grigoriev I.V."/>
            <person name="Allen A.E."/>
            <person name="Hazlebeck D."/>
            <person name="Allen E.E."/>
        </authorList>
    </citation>
    <scope>NUCLEOTIDE SEQUENCE</scope>
    <source>
        <strain evidence="4">Hildebrandi</strain>
    </source>
</reference>
<feature type="compositionally biased region" description="Low complexity" evidence="1">
    <location>
        <begin position="274"/>
        <end position="295"/>
    </location>
</feature>
<accession>A0A9K3M2Q6</accession>
<evidence type="ECO:0000256" key="3">
    <source>
        <dbReference type="SAM" id="SignalP"/>
    </source>
</evidence>
<evidence type="ECO:0000313" key="5">
    <source>
        <dbReference type="Proteomes" id="UP000693970"/>
    </source>
</evidence>
<protein>
    <submittedName>
        <fullName evidence="4">Phytanoyl-CoA dioxygenase family protein</fullName>
    </submittedName>
</protein>
<evidence type="ECO:0000256" key="2">
    <source>
        <dbReference type="SAM" id="Phobius"/>
    </source>
</evidence>
<feature type="signal peptide" evidence="3">
    <location>
        <begin position="1"/>
        <end position="24"/>
    </location>
</feature>
<keyword evidence="2" id="KW-0472">Membrane</keyword>
<keyword evidence="5" id="KW-1185">Reference proteome</keyword>
<feature type="region of interest" description="Disordered" evidence="1">
    <location>
        <begin position="228"/>
        <end position="295"/>
    </location>
</feature>
<keyword evidence="4" id="KW-0223">Dioxygenase</keyword>
<comment type="caution">
    <text evidence="4">The sequence shown here is derived from an EMBL/GenBank/DDBJ whole genome shotgun (WGS) entry which is preliminary data.</text>
</comment>
<feature type="compositionally biased region" description="Pro residues" evidence="1">
    <location>
        <begin position="231"/>
        <end position="259"/>
    </location>
</feature>
<organism evidence="4 5">
    <name type="scientific">Nitzschia inconspicua</name>
    <dbReference type="NCBI Taxonomy" id="303405"/>
    <lineage>
        <taxon>Eukaryota</taxon>
        <taxon>Sar</taxon>
        <taxon>Stramenopiles</taxon>
        <taxon>Ochrophyta</taxon>
        <taxon>Bacillariophyta</taxon>
        <taxon>Bacillariophyceae</taxon>
        <taxon>Bacillariophycidae</taxon>
        <taxon>Bacillariales</taxon>
        <taxon>Bacillariaceae</taxon>
        <taxon>Nitzschia</taxon>
    </lineage>
</organism>
<sequence length="471" mass="49720">MKVSLSSTVLILSATLPWIPKAFSSVVVPSQSQQSFDKNGLHVVEGFLSDENEIQEFLKVFQDTDSIHVPSSTGKVSINRFGTVGKAFVRRVLAAGATSNNNNSNNSCKPEVESTCNAHFDLDQEDFNQSTTTTTVLMRTIQTGATPLHRDRYWDDESTPVLEEVGFVFLNSNPDATFIYGSEQRVTAKKGSLVTFNGSVPHHTVVNRGEVHMVGPFRVDPSMAFVGDIPDPTPEPTPAPTPAPAPAPTLAPTPAPTPAPISIESRVDGKKGAGSPVAPVVGKKGVGSPVAPVVGKKGVGSPVAIPIGKKGDDSTFPPVVGKKGLGSPVAPVVGKKGIFGATETIDDEMDNQEEEEEGSTEEGVDSLDRVFDSIQAQSMTQPALAGTIFAVLLGVLLCVNVTFLLLFWRSKKRSGGDSDPYGTTVTVSDLKDGRVLVKKVIPGTNGGEDVVEKTVYPDRKTAAGHGFVAGM</sequence>
<gene>
    <name evidence="4" type="ORF">IV203_018885</name>
</gene>
<feature type="transmembrane region" description="Helical" evidence="2">
    <location>
        <begin position="383"/>
        <end position="408"/>
    </location>
</feature>
<dbReference type="GO" id="GO:0051213">
    <property type="term" value="F:dioxygenase activity"/>
    <property type="evidence" value="ECO:0007669"/>
    <property type="project" value="UniProtKB-KW"/>
</dbReference>
<dbReference type="Proteomes" id="UP000693970">
    <property type="component" value="Unassembled WGS sequence"/>
</dbReference>
<proteinExistence type="predicted"/>
<keyword evidence="4" id="KW-0560">Oxidoreductase</keyword>
<keyword evidence="2" id="KW-0812">Transmembrane</keyword>
<evidence type="ECO:0000313" key="4">
    <source>
        <dbReference type="EMBL" id="KAG7372742.1"/>
    </source>
</evidence>